<evidence type="ECO:0000313" key="3">
    <source>
        <dbReference type="EMBL" id="ORZ37626.1"/>
    </source>
</evidence>
<feature type="domain" description="Fungal lipase-type" evidence="2">
    <location>
        <begin position="162"/>
        <end position="302"/>
    </location>
</feature>
<dbReference type="Proteomes" id="UP000193411">
    <property type="component" value="Unassembled WGS sequence"/>
</dbReference>
<evidence type="ECO:0000313" key="4">
    <source>
        <dbReference type="Proteomes" id="UP000193411"/>
    </source>
</evidence>
<evidence type="ECO:0000259" key="2">
    <source>
        <dbReference type="Pfam" id="PF01764"/>
    </source>
</evidence>
<dbReference type="PANTHER" id="PTHR45856:SF25">
    <property type="entry name" value="FUNGAL LIPASE-LIKE DOMAIN-CONTAINING PROTEIN"/>
    <property type="match status" value="1"/>
</dbReference>
<protein>
    <submittedName>
        <fullName evidence="3">Alpha/Beta hydrolase protein</fullName>
    </submittedName>
</protein>
<evidence type="ECO:0000256" key="1">
    <source>
        <dbReference type="SAM" id="SignalP"/>
    </source>
</evidence>
<sequence>MMFFSTSSLLILLLSLTATLISTAPATDPVASNLRDAGKLLSPDLSKFDYASLRGDMTPAQETRLREIMSREATDQAKRQELMHASAAAPPLPALGTSEVEALRDFGQFSAVAYCATGSNLGNWDCGKACNTRVRSARFTNLLSGEDTLGYVAIRPNQGQIVVSFRGSKNAGNWADNLNLIRTNYPYGRLPGSDGASVHQGFVDAYRPVRSATQNALRNAVSANPGFQVVFTGHSLGGALATLAATDAIGAGIVSANRVRLTTFGAPRVGNNNFANMVTRLGLAGLDRAVEGNDLVPHIPAASAGFLHSAGEKYVFNSQAYVCDGLEDGRCSNSRVPFLSMDTHSEFFGQRDFFGAAGC</sequence>
<dbReference type="Pfam" id="PF01764">
    <property type="entry name" value="Lipase_3"/>
    <property type="match status" value="1"/>
</dbReference>
<dbReference type="Gene3D" id="3.40.50.1820">
    <property type="entry name" value="alpha/beta hydrolase"/>
    <property type="match status" value="1"/>
</dbReference>
<dbReference type="InterPro" id="IPR029058">
    <property type="entry name" value="AB_hydrolase_fold"/>
</dbReference>
<name>A0A1Y2HSN8_9FUNG</name>
<dbReference type="GO" id="GO:0006629">
    <property type="term" value="P:lipid metabolic process"/>
    <property type="evidence" value="ECO:0007669"/>
    <property type="project" value="InterPro"/>
</dbReference>
<organism evidence="3 4">
    <name type="scientific">Catenaria anguillulae PL171</name>
    <dbReference type="NCBI Taxonomy" id="765915"/>
    <lineage>
        <taxon>Eukaryota</taxon>
        <taxon>Fungi</taxon>
        <taxon>Fungi incertae sedis</taxon>
        <taxon>Blastocladiomycota</taxon>
        <taxon>Blastocladiomycetes</taxon>
        <taxon>Blastocladiales</taxon>
        <taxon>Catenariaceae</taxon>
        <taxon>Catenaria</taxon>
    </lineage>
</organism>
<dbReference type="PANTHER" id="PTHR45856">
    <property type="entry name" value="ALPHA/BETA-HYDROLASES SUPERFAMILY PROTEIN"/>
    <property type="match status" value="1"/>
</dbReference>
<gene>
    <name evidence="3" type="ORF">BCR44DRAFT_1430567</name>
</gene>
<feature type="chain" id="PRO_5012327579" evidence="1">
    <location>
        <begin position="27"/>
        <end position="359"/>
    </location>
</feature>
<keyword evidence="1" id="KW-0732">Signal</keyword>
<dbReference type="GO" id="GO:0016787">
    <property type="term" value="F:hydrolase activity"/>
    <property type="evidence" value="ECO:0007669"/>
    <property type="project" value="UniProtKB-KW"/>
</dbReference>
<accession>A0A1Y2HSN8</accession>
<dbReference type="CDD" id="cd00519">
    <property type="entry name" value="Lipase_3"/>
    <property type="match status" value="1"/>
</dbReference>
<proteinExistence type="predicted"/>
<comment type="caution">
    <text evidence="3">The sequence shown here is derived from an EMBL/GenBank/DDBJ whole genome shotgun (WGS) entry which is preliminary data.</text>
</comment>
<keyword evidence="3" id="KW-0378">Hydrolase</keyword>
<dbReference type="OrthoDB" id="438440at2759"/>
<keyword evidence="4" id="KW-1185">Reference proteome</keyword>
<dbReference type="EMBL" id="MCFL01000012">
    <property type="protein sequence ID" value="ORZ37626.1"/>
    <property type="molecule type" value="Genomic_DNA"/>
</dbReference>
<dbReference type="InterPro" id="IPR002921">
    <property type="entry name" value="Fungal_lipase-type"/>
</dbReference>
<reference evidence="3 4" key="1">
    <citation type="submission" date="2016-07" db="EMBL/GenBank/DDBJ databases">
        <title>Pervasive Adenine N6-methylation of Active Genes in Fungi.</title>
        <authorList>
            <consortium name="DOE Joint Genome Institute"/>
            <person name="Mondo S.J."/>
            <person name="Dannebaum R.O."/>
            <person name="Kuo R.C."/>
            <person name="Labutti K."/>
            <person name="Haridas S."/>
            <person name="Kuo A."/>
            <person name="Salamov A."/>
            <person name="Ahrendt S.R."/>
            <person name="Lipzen A."/>
            <person name="Sullivan W."/>
            <person name="Andreopoulos W.B."/>
            <person name="Clum A."/>
            <person name="Lindquist E."/>
            <person name="Daum C."/>
            <person name="Ramamoorthy G.K."/>
            <person name="Gryganskyi A."/>
            <person name="Culley D."/>
            <person name="Magnuson J.K."/>
            <person name="James T.Y."/>
            <person name="O'Malley M.A."/>
            <person name="Stajich J.E."/>
            <person name="Spatafora J.W."/>
            <person name="Visel A."/>
            <person name="Grigoriev I.V."/>
        </authorList>
    </citation>
    <scope>NUCLEOTIDE SEQUENCE [LARGE SCALE GENOMIC DNA]</scope>
    <source>
        <strain evidence="3 4">PL171</strain>
    </source>
</reference>
<dbReference type="SUPFAM" id="SSF53474">
    <property type="entry name" value="alpha/beta-Hydrolases"/>
    <property type="match status" value="1"/>
</dbReference>
<dbReference type="InterPro" id="IPR051218">
    <property type="entry name" value="Sec_MonoDiacylglyc_Lipase"/>
</dbReference>
<feature type="signal peptide" evidence="1">
    <location>
        <begin position="1"/>
        <end position="26"/>
    </location>
</feature>
<dbReference type="AlphaFoldDB" id="A0A1Y2HSN8"/>